<feature type="transmembrane region" description="Helical" evidence="1">
    <location>
        <begin position="184"/>
        <end position="210"/>
    </location>
</feature>
<dbReference type="EMBL" id="AVPK01000001">
    <property type="protein sequence ID" value="KGN39616.1"/>
    <property type="molecule type" value="Genomic_DNA"/>
</dbReference>
<feature type="transmembrane region" description="Helical" evidence="1">
    <location>
        <begin position="149"/>
        <end position="172"/>
    </location>
</feature>
<dbReference type="InterPro" id="IPR006674">
    <property type="entry name" value="HD_domain"/>
</dbReference>
<dbReference type="InterPro" id="IPR003607">
    <property type="entry name" value="HD/PDEase_dom"/>
</dbReference>
<evidence type="ECO:0000259" key="2">
    <source>
        <dbReference type="SMART" id="SM00471"/>
    </source>
</evidence>
<keyword evidence="4" id="KW-1185">Reference proteome</keyword>
<gene>
    <name evidence="3" type="ORF">N803_02505</name>
</gene>
<sequence length="414" mass="43271">MSRRALSPRFTKHGTPLYIAGVVVLAVGLALLCHRRYGLPENWWALGILALLGALTWWLPATSSDGRVHFTADNVVILAAIPIIGPLGTGLVSLIMAATTRRSMALQRRIFNTAAVSASTMLSAVAYDLAQGSFEAASLKGPLELMWHVGAPIVVADLVLLVTNAVLVAIVIRLSAGVPVRLQVVDMLTSSGLTQFAYGIIAFLVVVMWLPGQLGAVSVLVALAPLAGARWALLQYGDERAARERALGALVTAIETREPALEGHSERVSVLAARMAQDLGLGPMVVADVRTAGLLHDLGRVAVAPRQRDEAPGAFAPRGAAMLQGLPFLAGATAVMEGALRVGSGDEVSIASEIVRAADEYDLLLHGDEDVDAAAALDSLRSTLHGESGGRVLAALTRAVRVQDGYDAGGSFAP</sequence>
<feature type="transmembrane region" description="Helical" evidence="1">
    <location>
        <begin position="216"/>
        <end position="233"/>
    </location>
</feature>
<feature type="transmembrane region" description="Helical" evidence="1">
    <location>
        <begin position="110"/>
        <end position="129"/>
    </location>
</feature>
<keyword evidence="1" id="KW-1133">Transmembrane helix</keyword>
<feature type="transmembrane region" description="Helical" evidence="1">
    <location>
        <begin position="15"/>
        <end position="32"/>
    </location>
</feature>
<name>A0A0A0JVF7_9MICO</name>
<dbReference type="SMART" id="SM00471">
    <property type="entry name" value="HDc"/>
    <property type="match status" value="1"/>
</dbReference>
<reference evidence="3 4" key="1">
    <citation type="submission" date="2013-08" db="EMBL/GenBank/DDBJ databases">
        <title>The genome sequence of Knoellia subterranea.</title>
        <authorList>
            <person name="Zhu W."/>
            <person name="Wang G."/>
        </authorList>
    </citation>
    <scope>NUCLEOTIDE SEQUENCE [LARGE SCALE GENOMIC DNA]</scope>
    <source>
        <strain evidence="3 4">KCTC 19937</strain>
    </source>
</reference>
<keyword evidence="1" id="KW-0812">Transmembrane</keyword>
<accession>A0A0A0JVF7</accession>
<organism evidence="3 4">
    <name type="scientific">Knoellia subterranea KCTC 19937</name>
    <dbReference type="NCBI Taxonomy" id="1385521"/>
    <lineage>
        <taxon>Bacteria</taxon>
        <taxon>Bacillati</taxon>
        <taxon>Actinomycetota</taxon>
        <taxon>Actinomycetes</taxon>
        <taxon>Micrococcales</taxon>
        <taxon>Intrasporangiaceae</taxon>
        <taxon>Knoellia</taxon>
    </lineage>
</organism>
<dbReference type="AlphaFoldDB" id="A0A0A0JVF7"/>
<keyword evidence="1" id="KW-0472">Membrane</keyword>
<dbReference type="Gene3D" id="1.10.3210.10">
    <property type="entry name" value="Hypothetical protein af1432"/>
    <property type="match status" value="1"/>
</dbReference>
<protein>
    <recommendedName>
        <fullName evidence="2">HD/PDEase domain-containing protein</fullName>
    </recommendedName>
</protein>
<dbReference type="CDD" id="cd00077">
    <property type="entry name" value="HDc"/>
    <property type="match status" value="1"/>
</dbReference>
<dbReference type="Proteomes" id="UP000030011">
    <property type="component" value="Unassembled WGS sequence"/>
</dbReference>
<evidence type="ECO:0000313" key="3">
    <source>
        <dbReference type="EMBL" id="KGN39616.1"/>
    </source>
</evidence>
<feature type="transmembrane region" description="Helical" evidence="1">
    <location>
        <begin position="75"/>
        <end position="98"/>
    </location>
</feature>
<feature type="domain" description="HD/PDEase" evidence="2">
    <location>
        <begin position="257"/>
        <end position="373"/>
    </location>
</feature>
<dbReference type="InterPro" id="IPR052020">
    <property type="entry name" value="Cyclic_di-GMP/3'3'-cGAMP_PDE"/>
</dbReference>
<dbReference type="Pfam" id="PF01966">
    <property type="entry name" value="HD"/>
    <property type="match status" value="1"/>
</dbReference>
<evidence type="ECO:0000313" key="4">
    <source>
        <dbReference type="Proteomes" id="UP000030011"/>
    </source>
</evidence>
<dbReference type="RefSeq" id="WP_035902322.1">
    <property type="nucleotide sequence ID" value="NZ_AVPK01000001.1"/>
</dbReference>
<evidence type="ECO:0000256" key="1">
    <source>
        <dbReference type="SAM" id="Phobius"/>
    </source>
</evidence>
<dbReference type="OrthoDB" id="9802066at2"/>
<comment type="caution">
    <text evidence="3">The sequence shown here is derived from an EMBL/GenBank/DDBJ whole genome shotgun (WGS) entry which is preliminary data.</text>
</comment>
<dbReference type="eggNOG" id="COG3437">
    <property type="taxonomic scope" value="Bacteria"/>
</dbReference>
<dbReference type="SUPFAM" id="SSF109604">
    <property type="entry name" value="HD-domain/PDEase-like"/>
    <property type="match status" value="1"/>
</dbReference>
<feature type="transmembrane region" description="Helical" evidence="1">
    <location>
        <begin position="44"/>
        <end position="63"/>
    </location>
</feature>
<dbReference type="STRING" id="1385521.N803_02505"/>
<dbReference type="PANTHER" id="PTHR45228">
    <property type="entry name" value="CYCLIC DI-GMP PHOSPHODIESTERASE TM_0186-RELATED"/>
    <property type="match status" value="1"/>
</dbReference>
<proteinExistence type="predicted"/>